<reference evidence="1 2" key="1">
    <citation type="submission" date="2024-02" db="EMBL/GenBank/DDBJ databases">
        <authorList>
            <person name="Chen Y."/>
            <person name="Shah S."/>
            <person name="Dougan E. K."/>
            <person name="Thang M."/>
            <person name="Chan C."/>
        </authorList>
    </citation>
    <scope>NUCLEOTIDE SEQUENCE [LARGE SCALE GENOMIC DNA]</scope>
</reference>
<keyword evidence="2" id="KW-1185">Reference proteome</keyword>
<evidence type="ECO:0000313" key="2">
    <source>
        <dbReference type="Proteomes" id="UP001642464"/>
    </source>
</evidence>
<dbReference type="CDD" id="cd16448">
    <property type="entry name" value="RING-H2"/>
    <property type="match status" value="1"/>
</dbReference>
<gene>
    <name evidence="1" type="ORF">SCF082_LOCUS37147</name>
</gene>
<accession>A0ABP0PNH2</accession>
<dbReference type="EMBL" id="CAXAMM010037668">
    <property type="protein sequence ID" value="CAK9077429.1"/>
    <property type="molecule type" value="Genomic_DNA"/>
</dbReference>
<proteinExistence type="predicted"/>
<organism evidence="1 2">
    <name type="scientific">Durusdinium trenchii</name>
    <dbReference type="NCBI Taxonomy" id="1381693"/>
    <lineage>
        <taxon>Eukaryota</taxon>
        <taxon>Sar</taxon>
        <taxon>Alveolata</taxon>
        <taxon>Dinophyceae</taxon>
        <taxon>Suessiales</taxon>
        <taxon>Symbiodiniaceae</taxon>
        <taxon>Durusdinium</taxon>
    </lineage>
</organism>
<evidence type="ECO:0000313" key="1">
    <source>
        <dbReference type="EMBL" id="CAK9077429.1"/>
    </source>
</evidence>
<dbReference type="PANTHER" id="PTHR45969:SF69">
    <property type="entry name" value="FINGER DOMAIN PROTEIN, PUTATIVE (AFU_ORTHOLOGUE AFUA_3G12190)-RELATED"/>
    <property type="match status" value="1"/>
</dbReference>
<dbReference type="InterPro" id="IPR001841">
    <property type="entry name" value="Znf_RING"/>
</dbReference>
<name>A0ABP0PNH2_9DINO</name>
<dbReference type="InterPro" id="IPR013083">
    <property type="entry name" value="Znf_RING/FYVE/PHD"/>
</dbReference>
<dbReference type="PANTHER" id="PTHR45969">
    <property type="entry name" value="RING ZINC FINGER PROTEIN-RELATED"/>
    <property type="match status" value="1"/>
</dbReference>
<dbReference type="Proteomes" id="UP001642464">
    <property type="component" value="Unassembled WGS sequence"/>
</dbReference>
<sequence length="228" mass="25325">MGQCATSTVAIEAELQAPPRAAAPDADARPTRWPAAPLYRVLLERSGVEVRWGMKLGVHPEIEGLVITELTSSLVEEWNDEHPELCIQEGHVIVEVNGFQDHPSMKQELAKATSLDLLMRPIRSDLQQLAFNVFKRKHCLSATLHPADVPPDQDLGGCSICHDAMVVEQSGADQIEMAHDGAVTAHAESQRVVRLACKHHFHESCVKRWLLTGNHRCPLCNYQLDLRP</sequence>
<dbReference type="Pfam" id="PF13639">
    <property type="entry name" value="zf-RING_2"/>
    <property type="match status" value="1"/>
</dbReference>
<dbReference type="SUPFAM" id="SSF57850">
    <property type="entry name" value="RING/U-box"/>
    <property type="match status" value="1"/>
</dbReference>
<protein>
    <submittedName>
        <fullName evidence="1">Uncharacterized protein</fullName>
    </submittedName>
</protein>
<dbReference type="Gene3D" id="3.30.40.10">
    <property type="entry name" value="Zinc/RING finger domain, C3HC4 (zinc finger)"/>
    <property type="match status" value="1"/>
</dbReference>
<comment type="caution">
    <text evidence="1">The sequence shown here is derived from an EMBL/GenBank/DDBJ whole genome shotgun (WGS) entry which is preliminary data.</text>
</comment>
<dbReference type="SMART" id="SM00184">
    <property type="entry name" value="RING"/>
    <property type="match status" value="1"/>
</dbReference>
<dbReference type="PROSITE" id="PS50089">
    <property type="entry name" value="ZF_RING_2"/>
    <property type="match status" value="1"/>
</dbReference>